<dbReference type="CDD" id="cd09618">
    <property type="entry name" value="CBM9_like_2"/>
    <property type="match status" value="1"/>
</dbReference>
<feature type="domain" description="DUF5916" evidence="3">
    <location>
        <begin position="258"/>
        <end position="336"/>
    </location>
</feature>
<accession>A0ABS8GBT2</accession>
<dbReference type="InterPro" id="IPR045670">
    <property type="entry name" value="DUF5916"/>
</dbReference>
<dbReference type="Gene3D" id="2.60.40.1190">
    <property type="match status" value="1"/>
</dbReference>
<feature type="domain" description="Carbohydrate-binding" evidence="2">
    <location>
        <begin position="38"/>
        <end position="181"/>
    </location>
</feature>
<gene>
    <name evidence="4" type="ORF">LJ739_15625</name>
</gene>
<feature type="signal peptide" evidence="1">
    <location>
        <begin position="1"/>
        <end position="24"/>
    </location>
</feature>
<name>A0ABS8GBT2_9ALTE</name>
<evidence type="ECO:0000313" key="5">
    <source>
        <dbReference type="Proteomes" id="UP001520878"/>
    </source>
</evidence>
<dbReference type="Pfam" id="PF19313">
    <property type="entry name" value="DUF5916"/>
    <property type="match status" value="1"/>
</dbReference>
<reference evidence="4 5" key="1">
    <citation type="submission" date="2021-10" db="EMBL/GenBank/DDBJ databases">
        <title>Draft genome of Aestuariibacter halophilus JC2043.</title>
        <authorList>
            <person name="Emsley S.A."/>
            <person name="Pfannmuller K.M."/>
            <person name="Ushijima B."/>
            <person name="Saw J.H."/>
            <person name="Videau P."/>
        </authorList>
    </citation>
    <scope>NUCLEOTIDE SEQUENCE [LARGE SCALE GENOMIC DNA]</scope>
    <source>
        <strain evidence="4 5">JC2043</strain>
    </source>
</reference>
<evidence type="ECO:0000313" key="4">
    <source>
        <dbReference type="EMBL" id="MCC2617681.1"/>
    </source>
</evidence>
<keyword evidence="1" id="KW-0732">Signal</keyword>
<protein>
    <submittedName>
        <fullName evidence="4">Carbohydrate binding family 9 domain-containing protein</fullName>
    </submittedName>
</protein>
<evidence type="ECO:0000259" key="3">
    <source>
        <dbReference type="Pfam" id="PF19313"/>
    </source>
</evidence>
<comment type="caution">
    <text evidence="4">The sequence shown here is derived from an EMBL/GenBank/DDBJ whole genome shotgun (WGS) entry which is preliminary data.</text>
</comment>
<proteinExistence type="predicted"/>
<evidence type="ECO:0000259" key="2">
    <source>
        <dbReference type="Pfam" id="PF06452"/>
    </source>
</evidence>
<dbReference type="EMBL" id="JAJEWP010000005">
    <property type="protein sequence ID" value="MCC2617681.1"/>
    <property type="molecule type" value="Genomic_DNA"/>
</dbReference>
<organism evidence="4 5">
    <name type="scientific">Fluctibacter halophilus</name>
    <dbReference type="NCBI Taxonomy" id="226011"/>
    <lineage>
        <taxon>Bacteria</taxon>
        <taxon>Pseudomonadati</taxon>
        <taxon>Pseudomonadota</taxon>
        <taxon>Gammaproteobacteria</taxon>
        <taxon>Alteromonadales</taxon>
        <taxon>Alteromonadaceae</taxon>
        <taxon>Fluctibacter</taxon>
    </lineage>
</organism>
<dbReference type="RefSeq" id="WP_229162013.1">
    <property type="nucleotide sequence ID" value="NZ_JAJEWP010000005.1"/>
</dbReference>
<dbReference type="Pfam" id="PF06452">
    <property type="entry name" value="CBM9_1"/>
    <property type="match status" value="1"/>
</dbReference>
<sequence length="767" mass="87363">MKCVGVWRYLSGFLLFAGSALCDAQPLIIPATQSTITVDGSIDDPGWQDARVIQLNYVTRPFENTAPPVATEVRVVENGEMLFVRFIADDPNPDAISAFYRDRDGIWNDDMVGIKLDTFNDSRLAYQFFINPLGIQADSIENEMTGSESDSWDAIWQSAGQITEQGFVVEVAIPLRILNFKEGEEHKVWGAEFVRFYPRNERLRISNTPHDRNNACTLCQLSEVSGFKGASQSQNLALIPTLVLGRGRSRDPYESLDWQDDTVFEPGLDLKWAITPEVSLQGTLNPDFSQVEADVAQLSINNTFALYFDEKRPFFLDNADYFDTNQTLIYTRNIASPNYGAKATGRMGDHTLGVFVADDESTTFLVPGNLGSDIAVLEESSTNLGLRYRYDVNDDVSLGAAFTARESDNYHNYVAGFDTKVQLTDQDVLRVQWVGSNTQYPLGLYQDFCTDGGCDSSDQWSEAALRLDHEDDFNGQSYRVNYRHEERNWHFRAAHYHQDQDYRADLGFVSGVDRNQTVIGGGYVWLSDDNWWNAIEVFGDWDVTYNDAGDMLEKETEVYLSMSGKWQSYMEVGLLQRERSGLRHDPSITQVKGNTQWFAEQMASTYIEFRPVAEVQASVYARLGDQIDFENDRLGEQVYINPEISWSIGRHLQLDVRHTYSALDADGQDVFTANLTDARMTYQFDQRQFLRLVLVYADIERNPDNYLEPVDRRYRSLGTQLLYSYKVNPLTKFFVGYADSAFQDDQITAMTNTDKSVFMKISYAWLQ</sequence>
<dbReference type="InterPro" id="IPR010502">
    <property type="entry name" value="Carb-bd_dom_fam9"/>
</dbReference>
<dbReference type="Proteomes" id="UP001520878">
    <property type="component" value="Unassembled WGS sequence"/>
</dbReference>
<dbReference type="SUPFAM" id="SSF49344">
    <property type="entry name" value="CBD9-like"/>
    <property type="match status" value="1"/>
</dbReference>
<feature type="chain" id="PRO_5046072917" evidence="1">
    <location>
        <begin position="25"/>
        <end position="767"/>
    </location>
</feature>
<keyword evidence="5" id="KW-1185">Reference proteome</keyword>
<evidence type="ECO:0000256" key="1">
    <source>
        <dbReference type="SAM" id="SignalP"/>
    </source>
</evidence>